<organism evidence="1">
    <name type="scientific">bioreactor metagenome</name>
    <dbReference type="NCBI Taxonomy" id="1076179"/>
    <lineage>
        <taxon>unclassified sequences</taxon>
        <taxon>metagenomes</taxon>
        <taxon>ecological metagenomes</taxon>
    </lineage>
</organism>
<dbReference type="InterPro" id="IPR015231">
    <property type="entry name" value="DUF1934"/>
</dbReference>
<reference evidence="1" key="1">
    <citation type="submission" date="2019-08" db="EMBL/GenBank/DDBJ databases">
        <authorList>
            <person name="Kucharzyk K."/>
            <person name="Murdoch R.W."/>
            <person name="Higgins S."/>
            <person name="Loffler F."/>
        </authorList>
    </citation>
    <scope>NUCLEOTIDE SEQUENCE</scope>
</reference>
<accession>A0A644VRC5</accession>
<evidence type="ECO:0000313" key="1">
    <source>
        <dbReference type="EMBL" id="MPL93931.1"/>
    </source>
</evidence>
<gene>
    <name evidence="1" type="ORF">SDC9_40079</name>
</gene>
<proteinExistence type="predicted"/>
<evidence type="ECO:0008006" key="2">
    <source>
        <dbReference type="Google" id="ProtNLM"/>
    </source>
</evidence>
<dbReference type="EMBL" id="VSSQ01000409">
    <property type="protein sequence ID" value="MPL93931.1"/>
    <property type="molecule type" value="Genomic_DNA"/>
</dbReference>
<comment type="caution">
    <text evidence="1">The sequence shown here is derived from an EMBL/GenBank/DDBJ whole genome shotgun (WGS) entry which is preliminary data.</text>
</comment>
<dbReference type="Pfam" id="PF09148">
    <property type="entry name" value="DUF1934"/>
    <property type="match status" value="1"/>
</dbReference>
<sequence>MKPVKITINSFSGQLTNPDKITVVAYGKMAKRVDKYYAVYEETSLTGMEGTKTTIKWDEHSVTILRTGTYNNRQEYIVGYPCESVYTTPYLTIPIKSTTNVVEIKKNRKMWNLHVEYELEVGQEANGSVILDIEIEEDVSSEH</sequence>
<dbReference type="AlphaFoldDB" id="A0A644VRC5"/>
<name>A0A644VRC5_9ZZZZ</name>
<protein>
    <recommendedName>
        <fullName evidence="2">DUF1934 domain-containing protein</fullName>
    </recommendedName>
</protein>
<dbReference type="InterPro" id="IPR012674">
    <property type="entry name" value="Calycin"/>
</dbReference>
<dbReference type="Gene3D" id="2.40.128.20">
    <property type="match status" value="1"/>
</dbReference>
<dbReference type="SUPFAM" id="SSF50814">
    <property type="entry name" value="Lipocalins"/>
    <property type="match status" value="1"/>
</dbReference>